<feature type="region of interest" description="Disordered" evidence="1">
    <location>
        <begin position="1"/>
        <end position="26"/>
    </location>
</feature>
<dbReference type="InterPro" id="IPR052728">
    <property type="entry name" value="O2_lipid_transport_reg"/>
</dbReference>
<evidence type="ECO:0000313" key="4">
    <source>
        <dbReference type="Proteomes" id="UP001328107"/>
    </source>
</evidence>
<dbReference type="EMBL" id="BTRK01000004">
    <property type="protein sequence ID" value="GMR46126.1"/>
    <property type="molecule type" value="Genomic_DNA"/>
</dbReference>
<evidence type="ECO:0000256" key="2">
    <source>
        <dbReference type="SAM" id="Phobius"/>
    </source>
</evidence>
<proteinExistence type="predicted"/>
<keyword evidence="2" id="KW-0472">Membrane</keyword>
<feature type="non-terminal residue" evidence="3">
    <location>
        <position position="122"/>
    </location>
</feature>
<dbReference type="Proteomes" id="UP001328107">
    <property type="component" value="Unassembled WGS sequence"/>
</dbReference>
<evidence type="ECO:0000313" key="3">
    <source>
        <dbReference type="EMBL" id="GMR46126.1"/>
    </source>
</evidence>
<keyword evidence="4" id="KW-1185">Reference proteome</keyword>
<organism evidence="3 4">
    <name type="scientific">Pristionchus mayeri</name>
    <dbReference type="NCBI Taxonomy" id="1317129"/>
    <lineage>
        <taxon>Eukaryota</taxon>
        <taxon>Metazoa</taxon>
        <taxon>Ecdysozoa</taxon>
        <taxon>Nematoda</taxon>
        <taxon>Chromadorea</taxon>
        <taxon>Rhabditida</taxon>
        <taxon>Rhabditina</taxon>
        <taxon>Diplogasteromorpha</taxon>
        <taxon>Diplogasteroidea</taxon>
        <taxon>Neodiplogasteridae</taxon>
        <taxon>Pristionchus</taxon>
    </lineage>
</organism>
<dbReference type="AlphaFoldDB" id="A0AAN5HZQ1"/>
<keyword evidence="2" id="KW-1133">Transmembrane helix</keyword>
<accession>A0AAN5HZQ1</accession>
<evidence type="ECO:0000256" key="1">
    <source>
        <dbReference type="SAM" id="MobiDB-lite"/>
    </source>
</evidence>
<dbReference type="PANTHER" id="PTHR11161">
    <property type="entry name" value="O-ACYLTRANSFERASE"/>
    <property type="match status" value="1"/>
</dbReference>
<sequence>TSEDEFNHSQTTSSDPHHRNDSSIPKREPGPIFYLINGFFLILVSLIIIASLLEFLTAGSELERRGGHVWKALMSFSLPRNSHSIFSLHQTPDAIHSLDAIRVVSFAWVATVHTFKLYIDKG</sequence>
<feature type="transmembrane region" description="Helical" evidence="2">
    <location>
        <begin position="32"/>
        <end position="56"/>
    </location>
</feature>
<feature type="compositionally biased region" description="Basic and acidic residues" evidence="1">
    <location>
        <begin position="15"/>
        <end position="26"/>
    </location>
</feature>
<gene>
    <name evidence="3" type="ORF">PMAYCL1PPCAC_16321</name>
</gene>
<name>A0AAN5HZQ1_9BILA</name>
<protein>
    <submittedName>
        <fullName evidence="3">Uncharacterized protein</fullName>
    </submittedName>
</protein>
<dbReference type="PANTHER" id="PTHR11161:SF0">
    <property type="entry name" value="O-ACYLTRANSFERASE LIKE PROTEIN"/>
    <property type="match status" value="1"/>
</dbReference>
<feature type="non-terminal residue" evidence="3">
    <location>
        <position position="1"/>
    </location>
</feature>
<reference evidence="4" key="1">
    <citation type="submission" date="2022-10" db="EMBL/GenBank/DDBJ databases">
        <title>Genome assembly of Pristionchus species.</title>
        <authorList>
            <person name="Yoshida K."/>
            <person name="Sommer R.J."/>
        </authorList>
    </citation>
    <scope>NUCLEOTIDE SEQUENCE [LARGE SCALE GENOMIC DNA]</scope>
    <source>
        <strain evidence="4">RS5460</strain>
    </source>
</reference>
<comment type="caution">
    <text evidence="3">The sequence shown here is derived from an EMBL/GenBank/DDBJ whole genome shotgun (WGS) entry which is preliminary data.</text>
</comment>
<keyword evidence="2" id="KW-0812">Transmembrane</keyword>